<organism evidence="1 2">
    <name type="scientific">Elaphomyces granulatus</name>
    <dbReference type="NCBI Taxonomy" id="519963"/>
    <lineage>
        <taxon>Eukaryota</taxon>
        <taxon>Fungi</taxon>
        <taxon>Dikarya</taxon>
        <taxon>Ascomycota</taxon>
        <taxon>Pezizomycotina</taxon>
        <taxon>Eurotiomycetes</taxon>
        <taxon>Eurotiomycetidae</taxon>
        <taxon>Eurotiales</taxon>
        <taxon>Elaphomycetaceae</taxon>
        <taxon>Elaphomyces</taxon>
    </lineage>
</organism>
<gene>
    <name evidence="1" type="ORF">Egran_00843</name>
</gene>
<proteinExistence type="predicted"/>
<keyword evidence="2" id="KW-1185">Reference proteome</keyword>
<name>A0A232M4Y7_9EURO</name>
<dbReference type="EMBL" id="NPHW01002473">
    <property type="protein sequence ID" value="OXV11402.1"/>
    <property type="molecule type" value="Genomic_DNA"/>
</dbReference>
<comment type="caution">
    <text evidence="1">The sequence shown here is derived from an EMBL/GenBank/DDBJ whole genome shotgun (WGS) entry which is preliminary data.</text>
</comment>
<protein>
    <submittedName>
        <fullName evidence="1">Uncharacterized protein</fullName>
    </submittedName>
</protein>
<dbReference type="Proteomes" id="UP000243515">
    <property type="component" value="Unassembled WGS sequence"/>
</dbReference>
<evidence type="ECO:0000313" key="1">
    <source>
        <dbReference type="EMBL" id="OXV11402.1"/>
    </source>
</evidence>
<accession>A0A232M4Y7</accession>
<sequence>MEADILRATFPHNSHFKLSSDNSLRRFPQSEQNCILEAVIQKRFHAQMFASLGKDDKNALEYLESILFARVVRPPYTLNRKLASMPADRPRSRG</sequence>
<evidence type="ECO:0000313" key="2">
    <source>
        <dbReference type="Proteomes" id="UP000243515"/>
    </source>
</evidence>
<reference evidence="1 2" key="1">
    <citation type="journal article" date="2015" name="Environ. Microbiol.">
        <title>Metagenome sequence of Elaphomyces granulatus from sporocarp tissue reveals Ascomycota ectomycorrhizal fingerprints of genome expansion and a Proteobacteria-rich microbiome.</title>
        <authorList>
            <person name="Quandt C.A."/>
            <person name="Kohler A."/>
            <person name="Hesse C.N."/>
            <person name="Sharpton T.J."/>
            <person name="Martin F."/>
            <person name="Spatafora J.W."/>
        </authorList>
    </citation>
    <scope>NUCLEOTIDE SEQUENCE [LARGE SCALE GENOMIC DNA]</scope>
    <source>
        <strain evidence="1 2">OSC145934</strain>
    </source>
</reference>
<dbReference type="AlphaFoldDB" id="A0A232M4Y7"/>